<reference evidence="3" key="1">
    <citation type="submission" date="2020-04" db="EMBL/GenBank/DDBJ databases">
        <authorList>
            <person name="Chiriac C."/>
            <person name="Salcher M."/>
            <person name="Ghai R."/>
            <person name="Kavagutti S V."/>
        </authorList>
    </citation>
    <scope>NUCLEOTIDE SEQUENCE</scope>
</reference>
<dbReference type="SUPFAM" id="SSF47413">
    <property type="entry name" value="lambda repressor-like DNA-binding domains"/>
    <property type="match status" value="1"/>
</dbReference>
<evidence type="ECO:0000313" key="6">
    <source>
        <dbReference type="EMBL" id="CAB4204319.1"/>
    </source>
</evidence>
<feature type="compositionally biased region" description="Basic and acidic residues" evidence="1">
    <location>
        <begin position="1"/>
        <end position="10"/>
    </location>
</feature>
<protein>
    <submittedName>
        <fullName evidence="3">HipB Predicted transcriptional regulators</fullName>
    </submittedName>
</protein>
<dbReference type="InterPro" id="IPR001387">
    <property type="entry name" value="Cro/C1-type_HTH"/>
</dbReference>
<dbReference type="EMBL" id="LR796797">
    <property type="protein sequence ID" value="CAB4166889.1"/>
    <property type="molecule type" value="Genomic_DNA"/>
</dbReference>
<evidence type="ECO:0000313" key="7">
    <source>
        <dbReference type="EMBL" id="CAB4216074.1"/>
    </source>
</evidence>
<organism evidence="3">
    <name type="scientific">uncultured Caudovirales phage</name>
    <dbReference type="NCBI Taxonomy" id="2100421"/>
    <lineage>
        <taxon>Viruses</taxon>
        <taxon>Duplodnaviria</taxon>
        <taxon>Heunggongvirae</taxon>
        <taxon>Uroviricota</taxon>
        <taxon>Caudoviricetes</taxon>
        <taxon>Peduoviridae</taxon>
        <taxon>Maltschvirus</taxon>
        <taxon>Maltschvirus maltsch</taxon>
    </lineage>
</organism>
<dbReference type="GO" id="GO:0003677">
    <property type="term" value="F:DNA binding"/>
    <property type="evidence" value="ECO:0007669"/>
    <property type="project" value="InterPro"/>
</dbReference>
<evidence type="ECO:0000313" key="3">
    <source>
        <dbReference type="EMBL" id="CAB4166889.1"/>
    </source>
</evidence>
<proteinExistence type="predicted"/>
<dbReference type="InterPro" id="IPR010982">
    <property type="entry name" value="Lambda_DNA-bd_dom_sf"/>
</dbReference>
<dbReference type="EMBL" id="LR796982">
    <property type="protein sequence ID" value="CAB4179631.1"/>
    <property type="molecule type" value="Genomic_DNA"/>
</dbReference>
<feature type="region of interest" description="Disordered" evidence="1">
    <location>
        <begin position="1"/>
        <end position="20"/>
    </location>
</feature>
<evidence type="ECO:0000313" key="5">
    <source>
        <dbReference type="EMBL" id="CAB4179631.1"/>
    </source>
</evidence>
<dbReference type="EMBL" id="LR797436">
    <property type="protein sequence ID" value="CAB4216074.1"/>
    <property type="molecule type" value="Genomic_DNA"/>
</dbReference>
<dbReference type="EMBL" id="LR796892">
    <property type="protein sequence ID" value="CAB4173113.1"/>
    <property type="molecule type" value="Genomic_DNA"/>
</dbReference>
<evidence type="ECO:0000256" key="1">
    <source>
        <dbReference type="SAM" id="MobiDB-lite"/>
    </source>
</evidence>
<evidence type="ECO:0000259" key="2">
    <source>
        <dbReference type="PROSITE" id="PS50943"/>
    </source>
</evidence>
<gene>
    <name evidence="5" type="ORF">UFOVP1023_24</name>
    <name evidence="6" type="ORF">UFOVP1383_53</name>
    <name evidence="7" type="ORF">UFOVP1477_54</name>
    <name evidence="3" type="ORF">UFOVP848_47</name>
    <name evidence="4" type="ORF">UFOVP945_18</name>
</gene>
<sequence length="152" mass="16502">MHALLKERLPMPDYGPTGDPTLAERVRARRVALGWSQAELGEAMTPAMSQRWVSGIERAERGVGPDVLRQLALVLKTTTSYLLGETDSPLTPAARLEAAGINPGNLEHLEDEDLSSLIVGMVEQLVKRSFRPRSGEDGGDDADRETPRASKG</sequence>
<dbReference type="SMART" id="SM00530">
    <property type="entry name" value="HTH_XRE"/>
    <property type="match status" value="1"/>
</dbReference>
<evidence type="ECO:0000313" key="4">
    <source>
        <dbReference type="EMBL" id="CAB4173113.1"/>
    </source>
</evidence>
<feature type="domain" description="HTH cro/C1-type" evidence="2">
    <location>
        <begin position="26"/>
        <end position="82"/>
    </location>
</feature>
<dbReference type="Pfam" id="PF01381">
    <property type="entry name" value="HTH_3"/>
    <property type="match status" value="1"/>
</dbReference>
<accession>A0A6J5P4Z4</accession>
<name>A0A6J5P4Z4_9CAUD</name>
<feature type="region of interest" description="Disordered" evidence="1">
    <location>
        <begin position="129"/>
        <end position="152"/>
    </location>
</feature>
<dbReference type="CDD" id="cd00093">
    <property type="entry name" value="HTH_XRE"/>
    <property type="match status" value="1"/>
</dbReference>
<dbReference type="Gene3D" id="1.10.260.40">
    <property type="entry name" value="lambda repressor-like DNA-binding domains"/>
    <property type="match status" value="1"/>
</dbReference>
<dbReference type="EMBL" id="LR797339">
    <property type="protein sequence ID" value="CAB4204319.1"/>
    <property type="molecule type" value="Genomic_DNA"/>
</dbReference>
<dbReference type="PROSITE" id="PS50943">
    <property type="entry name" value="HTH_CROC1"/>
    <property type="match status" value="1"/>
</dbReference>